<accession>A0AAW0BIZ1</accession>
<dbReference type="EMBL" id="JAWWNJ010000032">
    <property type="protein sequence ID" value="KAK7026321.1"/>
    <property type="molecule type" value="Genomic_DNA"/>
</dbReference>
<evidence type="ECO:0000256" key="1">
    <source>
        <dbReference type="SAM" id="MobiDB-lite"/>
    </source>
</evidence>
<comment type="caution">
    <text evidence="2">The sequence shown here is derived from an EMBL/GenBank/DDBJ whole genome shotgun (WGS) entry which is preliminary data.</text>
</comment>
<proteinExistence type="predicted"/>
<organism evidence="2 3">
    <name type="scientific">Favolaschia claudopus</name>
    <dbReference type="NCBI Taxonomy" id="2862362"/>
    <lineage>
        <taxon>Eukaryota</taxon>
        <taxon>Fungi</taxon>
        <taxon>Dikarya</taxon>
        <taxon>Basidiomycota</taxon>
        <taxon>Agaricomycotina</taxon>
        <taxon>Agaricomycetes</taxon>
        <taxon>Agaricomycetidae</taxon>
        <taxon>Agaricales</taxon>
        <taxon>Marasmiineae</taxon>
        <taxon>Mycenaceae</taxon>
        <taxon>Favolaschia</taxon>
    </lineage>
</organism>
<dbReference type="Proteomes" id="UP001362999">
    <property type="component" value="Unassembled WGS sequence"/>
</dbReference>
<name>A0AAW0BIZ1_9AGAR</name>
<evidence type="ECO:0000313" key="2">
    <source>
        <dbReference type="EMBL" id="KAK7026321.1"/>
    </source>
</evidence>
<keyword evidence="3" id="KW-1185">Reference proteome</keyword>
<reference evidence="2 3" key="1">
    <citation type="journal article" date="2024" name="J Genomics">
        <title>Draft genome sequencing and assembly of Favolaschia claudopus CIRM-BRFM 2984 isolated from oak limbs.</title>
        <authorList>
            <person name="Navarro D."/>
            <person name="Drula E."/>
            <person name="Chaduli D."/>
            <person name="Cazenave R."/>
            <person name="Ahrendt S."/>
            <person name="Wang J."/>
            <person name="Lipzen A."/>
            <person name="Daum C."/>
            <person name="Barry K."/>
            <person name="Grigoriev I.V."/>
            <person name="Favel A."/>
            <person name="Rosso M.N."/>
            <person name="Martin F."/>
        </authorList>
    </citation>
    <scope>NUCLEOTIDE SEQUENCE [LARGE SCALE GENOMIC DNA]</scope>
    <source>
        <strain evidence="2 3">CIRM-BRFM 2984</strain>
    </source>
</reference>
<evidence type="ECO:0000313" key="3">
    <source>
        <dbReference type="Proteomes" id="UP001362999"/>
    </source>
</evidence>
<sequence length="466" mass="51256">MKVGSKELSSGILFMLDICCGFRSGFGNRSSRPPNICHVVSDPLDRARYPQRRHPRCRAWIFSSLISNLALYDMIRNLASKATSAPSTGTFNFDTSFTSALKLLPFDATCFELDLVLWSSKYFISRFRFCDSIYLYRTREARDERGATPPRLSMLEAKTVGLIVEEQTAVDSFAFVFLFAKSAWHLAHRHWHVQVPATQDYPDEDDNERPPSPLTAYPCIDSPFPCPGFARCPYSRRFHISSSPLSCPFPDTLFDPTVIVFATHRRRARKRDSPLKPDSIPTLLTICFAPLPSVLECRSDAGASSFEGGSGGEIGVWVRSEEGKKVGTTTARCRAEMGLHDGGLGGGWEEGSGGVWRAGYDALVLPKSGSRTSDRRGRWGESSDVDRMEVGRGAGDDDEGGSRSGVCTPSAPAFRDPASLLPRSVLVVEFVLSVALRRHSSLLILTLMPSICGDTLRILEASHVAG</sequence>
<protein>
    <submittedName>
        <fullName evidence="2">Uncharacterized protein</fullName>
    </submittedName>
</protein>
<feature type="region of interest" description="Disordered" evidence="1">
    <location>
        <begin position="369"/>
        <end position="409"/>
    </location>
</feature>
<feature type="compositionally biased region" description="Basic and acidic residues" evidence="1">
    <location>
        <begin position="372"/>
        <end position="390"/>
    </location>
</feature>
<gene>
    <name evidence="2" type="ORF">R3P38DRAFT_3269293</name>
</gene>
<dbReference type="AlphaFoldDB" id="A0AAW0BIZ1"/>